<feature type="transmembrane region" description="Helical" evidence="15">
    <location>
        <begin position="207"/>
        <end position="224"/>
    </location>
</feature>
<evidence type="ECO:0000256" key="7">
    <source>
        <dbReference type="ARBA" id="ARBA00022989"/>
    </source>
</evidence>
<feature type="compositionally biased region" description="Basic and acidic residues" evidence="14">
    <location>
        <begin position="547"/>
        <end position="559"/>
    </location>
</feature>
<feature type="region of interest" description="Disordered" evidence="14">
    <location>
        <begin position="533"/>
        <end position="569"/>
    </location>
</feature>
<accession>A0ABR3S5X5</accession>
<evidence type="ECO:0000256" key="5">
    <source>
        <dbReference type="ARBA" id="ARBA00022679"/>
    </source>
</evidence>
<evidence type="ECO:0000256" key="10">
    <source>
        <dbReference type="ARBA" id="ARBA00023209"/>
    </source>
</evidence>
<evidence type="ECO:0000313" key="17">
    <source>
        <dbReference type="Proteomes" id="UP001521785"/>
    </source>
</evidence>
<comment type="caution">
    <text evidence="16">The sequence shown here is derived from an EMBL/GenBank/DDBJ whole genome shotgun (WGS) entry which is preliminary data.</text>
</comment>
<organism evidence="16 17">
    <name type="scientific">Paraconiothyrium brasiliense</name>
    <dbReference type="NCBI Taxonomy" id="300254"/>
    <lineage>
        <taxon>Eukaryota</taxon>
        <taxon>Fungi</taxon>
        <taxon>Dikarya</taxon>
        <taxon>Ascomycota</taxon>
        <taxon>Pezizomycotina</taxon>
        <taxon>Dothideomycetes</taxon>
        <taxon>Pleosporomycetidae</taxon>
        <taxon>Pleosporales</taxon>
        <taxon>Massarineae</taxon>
        <taxon>Didymosphaeriaceae</taxon>
        <taxon>Paraconiothyrium</taxon>
    </lineage>
</organism>
<keyword evidence="8" id="KW-0443">Lipid metabolism</keyword>
<evidence type="ECO:0000256" key="12">
    <source>
        <dbReference type="ARBA" id="ARBA00023315"/>
    </source>
</evidence>
<dbReference type="PANTHER" id="PTHR31201:SF1">
    <property type="entry name" value="GLYCEROPHOSPHOCHOLINE ACYLTRANSFERASE 1"/>
    <property type="match status" value="1"/>
</dbReference>
<keyword evidence="5" id="KW-0808">Transferase</keyword>
<evidence type="ECO:0000256" key="1">
    <source>
        <dbReference type="ARBA" id="ARBA00004141"/>
    </source>
</evidence>
<dbReference type="Pfam" id="PF10998">
    <property type="entry name" value="DUF2838"/>
    <property type="match status" value="2"/>
</dbReference>
<keyword evidence="11" id="KW-1208">Phospholipid metabolism</keyword>
<feature type="transmembrane region" description="Helical" evidence="15">
    <location>
        <begin position="303"/>
        <end position="322"/>
    </location>
</feature>
<evidence type="ECO:0000256" key="14">
    <source>
        <dbReference type="SAM" id="MobiDB-lite"/>
    </source>
</evidence>
<dbReference type="EMBL" id="JAKJXO020000001">
    <property type="protein sequence ID" value="KAL1612075.1"/>
    <property type="molecule type" value="Genomic_DNA"/>
</dbReference>
<evidence type="ECO:0000256" key="15">
    <source>
        <dbReference type="SAM" id="Phobius"/>
    </source>
</evidence>
<evidence type="ECO:0000256" key="4">
    <source>
        <dbReference type="ARBA" id="ARBA00022516"/>
    </source>
</evidence>
<evidence type="ECO:0000256" key="9">
    <source>
        <dbReference type="ARBA" id="ARBA00023136"/>
    </source>
</evidence>
<sequence>MAVGSPPRHIKRPSYHRRGPPSLGSLGSVPEDDLPIMPDRNPAIEAKFKSEPELGVSENSAKPLPGDSTHAGSALLGNDASTVPLSTPGLSRSNSFSASSGYDSDAEEASFFPPVERLTMFDFIENLALTERVEKIQKSVSAQGKRLRETAKTRTASTRDRAIEEWRRRVPNESEQLEKYKKRMRQSVERLNEQWASNTAVTAREKVSFIAAVMNIFVSGYLVGGRPEWFPLWYTAQLLYFMPLRYYTYHKKGKYSGEMFLFFQSSERTTCYLCYHYFLADLCYFVNALLVLSLWVFPRSKRLFISTYCLAFGNNAVAIIMWRNSLVFHSMDKVVSLFIHIMPCVTLHCIVHLLSPEYQRQAYPAVWAIQNADPDSPHRYGLPQMMLWATLPYAVWQLSYHFGITVRRREKIAAGRPTSFTWLRKSYAKTFLGKFVLSQPAYLQEPAFMMIQYGYAVLTMVPCPLWFWSRWASGVFLTVVFIWSTYNGANYYIEVYSKRFQKELEQLKKDVAKWQNSPLTPMPQPNAEQMKEFPLLDGGANASGTKAMEEDVQTRERKPASLSVPDVSS</sequence>
<feature type="region of interest" description="Disordered" evidence="14">
    <location>
        <begin position="1"/>
        <end position="106"/>
    </location>
</feature>
<evidence type="ECO:0000256" key="11">
    <source>
        <dbReference type="ARBA" id="ARBA00023264"/>
    </source>
</evidence>
<feature type="transmembrane region" description="Helical" evidence="15">
    <location>
        <begin position="447"/>
        <end position="468"/>
    </location>
</feature>
<evidence type="ECO:0000256" key="6">
    <source>
        <dbReference type="ARBA" id="ARBA00022692"/>
    </source>
</evidence>
<dbReference type="PANTHER" id="PTHR31201">
    <property type="entry name" value="OS01G0585100 PROTEIN"/>
    <property type="match status" value="1"/>
</dbReference>
<evidence type="ECO:0000256" key="2">
    <source>
        <dbReference type="ARBA" id="ARBA00006675"/>
    </source>
</evidence>
<reference evidence="16 17" key="1">
    <citation type="submission" date="2024-02" db="EMBL/GenBank/DDBJ databases">
        <title>De novo assembly and annotation of 12 fungi associated with fruit tree decline syndrome in Ontario, Canada.</title>
        <authorList>
            <person name="Sulman M."/>
            <person name="Ellouze W."/>
            <person name="Ilyukhin E."/>
        </authorList>
    </citation>
    <scope>NUCLEOTIDE SEQUENCE [LARGE SCALE GENOMIC DNA]</scope>
    <source>
        <strain evidence="16 17">M42-189</strain>
    </source>
</reference>
<keyword evidence="13" id="KW-0175">Coiled coil</keyword>
<keyword evidence="12" id="KW-0012">Acyltransferase</keyword>
<keyword evidence="10" id="KW-0594">Phospholipid biosynthesis</keyword>
<feature type="transmembrane region" description="Helical" evidence="15">
    <location>
        <begin position="334"/>
        <end position="354"/>
    </location>
</feature>
<comment type="similarity">
    <text evidence="2">Belongs to the GPC1 family.</text>
</comment>
<feature type="coiled-coil region" evidence="13">
    <location>
        <begin position="163"/>
        <end position="194"/>
    </location>
</feature>
<comment type="subcellular location">
    <subcellularLocation>
        <location evidence="1">Membrane</location>
        <topology evidence="1">Multi-pass membrane protein</topology>
    </subcellularLocation>
</comment>
<feature type="transmembrane region" description="Helical" evidence="15">
    <location>
        <begin position="474"/>
        <end position="493"/>
    </location>
</feature>
<gene>
    <name evidence="16" type="ORF">SLS60_000298</name>
</gene>
<feature type="transmembrane region" description="Helical" evidence="15">
    <location>
        <begin position="385"/>
        <end position="406"/>
    </location>
</feature>
<keyword evidence="17" id="KW-1185">Reference proteome</keyword>
<feature type="transmembrane region" description="Helical" evidence="15">
    <location>
        <begin position="230"/>
        <end position="249"/>
    </location>
</feature>
<keyword evidence="6 15" id="KW-0812">Transmembrane</keyword>
<feature type="transmembrane region" description="Helical" evidence="15">
    <location>
        <begin position="270"/>
        <end position="297"/>
    </location>
</feature>
<evidence type="ECO:0000313" key="16">
    <source>
        <dbReference type="EMBL" id="KAL1612075.1"/>
    </source>
</evidence>
<keyword evidence="4" id="KW-0444">Lipid biosynthesis</keyword>
<keyword evidence="9 15" id="KW-0472">Membrane</keyword>
<keyword evidence="7 15" id="KW-1133">Transmembrane helix</keyword>
<dbReference type="Proteomes" id="UP001521785">
    <property type="component" value="Unassembled WGS sequence"/>
</dbReference>
<evidence type="ECO:0000256" key="8">
    <source>
        <dbReference type="ARBA" id="ARBA00023098"/>
    </source>
</evidence>
<protein>
    <recommendedName>
        <fullName evidence="3">Glycerophosphocholine acyltransferase 1</fullName>
    </recommendedName>
</protein>
<feature type="compositionally biased region" description="Basic residues" evidence="14">
    <location>
        <begin position="8"/>
        <end position="19"/>
    </location>
</feature>
<evidence type="ECO:0000256" key="13">
    <source>
        <dbReference type="SAM" id="Coils"/>
    </source>
</evidence>
<evidence type="ECO:0000256" key="3">
    <source>
        <dbReference type="ARBA" id="ARBA00019082"/>
    </source>
</evidence>
<name>A0ABR3S5X5_9PLEO</name>
<feature type="compositionally biased region" description="Polar residues" evidence="14">
    <location>
        <begin position="79"/>
        <end position="102"/>
    </location>
</feature>
<dbReference type="InterPro" id="IPR021261">
    <property type="entry name" value="GPCAT"/>
</dbReference>
<proteinExistence type="inferred from homology"/>